<sequence>MGIVDAMLDIVSSGTTLIENNLKEIKGGDVLESQIINSSVSLWQLNALQAVFITSRKSMIQQKGVLETTHEMLERLEAHLRAIGQFKMHSLYFPIPPLLHQDLIGYCKHEGKQCRGSGRENIESTIINGFAGVI</sequence>
<accession>A0A0B2QDA5</accession>
<proteinExistence type="predicted"/>
<dbReference type="AlphaFoldDB" id="A0A0B2QDA5"/>
<dbReference type="GO" id="GO:0003879">
    <property type="term" value="F:ATP phosphoribosyltransferase activity"/>
    <property type="evidence" value="ECO:0007669"/>
    <property type="project" value="UniProtKB-EC"/>
</dbReference>
<dbReference type="EMBL" id="KN660048">
    <property type="protein sequence ID" value="KHN18018.1"/>
    <property type="molecule type" value="Genomic_DNA"/>
</dbReference>
<protein>
    <submittedName>
        <fullName evidence="1">Uncharacterized protein</fullName>
    </submittedName>
</protein>
<organism evidence="1">
    <name type="scientific">Glycine soja</name>
    <name type="common">Wild soybean</name>
    <dbReference type="NCBI Taxonomy" id="3848"/>
    <lineage>
        <taxon>Eukaryota</taxon>
        <taxon>Viridiplantae</taxon>
        <taxon>Streptophyta</taxon>
        <taxon>Embryophyta</taxon>
        <taxon>Tracheophyta</taxon>
        <taxon>Spermatophyta</taxon>
        <taxon>Magnoliopsida</taxon>
        <taxon>eudicotyledons</taxon>
        <taxon>Gunneridae</taxon>
        <taxon>Pentapetalae</taxon>
        <taxon>rosids</taxon>
        <taxon>fabids</taxon>
        <taxon>Fabales</taxon>
        <taxon>Fabaceae</taxon>
        <taxon>Papilionoideae</taxon>
        <taxon>50 kb inversion clade</taxon>
        <taxon>NPAAA clade</taxon>
        <taxon>indigoferoid/millettioid clade</taxon>
        <taxon>Phaseoleae</taxon>
        <taxon>Glycine</taxon>
        <taxon>Glycine subgen. Soja</taxon>
    </lineage>
</organism>
<dbReference type="SUPFAM" id="SSF53850">
    <property type="entry name" value="Periplasmic binding protein-like II"/>
    <property type="match status" value="1"/>
</dbReference>
<evidence type="ECO:0000313" key="1">
    <source>
        <dbReference type="EMBL" id="KHN18018.1"/>
    </source>
</evidence>
<reference evidence="1" key="1">
    <citation type="submission" date="2014-07" db="EMBL/GenBank/DDBJ databases">
        <title>Identification of a novel salt tolerance gene in wild soybean by whole-genome sequencing.</title>
        <authorList>
            <person name="Lam H.-M."/>
            <person name="Qi X."/>
            <person name="Li M.-W."/>
            <person name="Liu X."/>
            <person name="Xie M."/>
            <person name="Ni M."/>
            <person name="Xu X."/>
        </authorList>
    </citation>
    <scope>NUCLEOTIDE SEQUENCE [LARGE SCALE GENOMIC DNA]</scope>
    <source>
        <tissue evidence="1">Root</tissue>
    </source>
</reference>
<dbReference type="Proteomes" id="UP000053555">
    <property type="component" value="Unassembled WGS sequence"/>
</dbReference>
<dbReference type="PANTHER" id="PTHR21403">
    <property type="entry name" value="ATP PHOSPHORIBOSYLTRANSFERASE ATP-PRTASE"/>
    <property type="match status" value="1"/>
</dbReference>
<dbReference type="InterPro" id="IPR001348">
    <property type="entry name" value="ATP_PRibTrfase_HisG"/>
</dbReference>
<dbReference type="UniPathway" id="UPA00031">
    <property type="reaction ID" value="UER00006"/>
</dbReference>
<dbReference type="PANTHER" id="PTHR21403:SF8">
    <property type="entry name" value="ATP PHOSPHORIBOSYLTRANSFERASE"/>
    <property type="match status" value="1"/>
</dbReference>
<dbReference type="GO" id="GO:0000105">
    <property type="term" value="P:L-histidine biosynthetic process"/>
    <property type="evidence" value="ECO:0007669"/>
    <property type="project" value="UniProtKB-UniPathway"/>
</dbReference>
<name>A0A0B2QDA5_GLYSO</name>
<dbReference type="Gene3D" id="3.40.190.10">
    <property type="entry name" value="Periplasmic binding protein-like II"/>
    <property type="match status" value="1"/>
</dbReference>
<gene>
    <name evidence="1" type="ORF">glysoja_041636</name>
</gene>